<keyword evidence="2" id="KW-1185">Reference proteome</keyword>
<dbReference type="AlphaFoldDB" id="A0A8S9ZIX9"/>
<sequence>MAEYILVQYNDQQLYLPLNSKGNLDQLTVYALFPHVSALKFEGDDGISKIIMFDNGVFLKPGNRWPAKVEVIMREGDAPSLVLLQVQQGLLQVQKDIQEIKSAMANMVTKQELQNAKNELLAINSYKLQFPMFGLKQMANFSTSSYKKIVNLLKENLIKENNKIKEKHEKLKKT</sequence>
<gene>
    <name evidence="1" type="ORF">Mgra_00007272</name>
</gene>
<comment type="caution">
    <text evidence="1">The sequence shown here is derived from an EMBL/GenBank/DDBJ whole genome shotgun (WGS) entry which is preliminary data.</text>
</comment>
<proteinExistence type="predicted"/>
<protein>
    <submittedName>
        <fullName evidence="1">Uncharacterized protein</fullName>
    </submittedName>
</protein>
<organism evidence="1 2">
    <name type="scientific">Meloidogyne graminicola</name>
    <dbReference type="NCBI Taxonomy" id="189291"/>
    <lineage>
        <taxon>Eukaryota</taxon>
        <taxon>Metazoa</taxon>
        <taxon>Ecdysozoa</taxon>
        <taxon>Nematoda</taxon>
        <taxon>Chromadorea</taxon>
        <taxon>Rhabditida</taxon>
        <taxon>Tylenchina</taxon>
        <taxon>Tylenchomorpha</taxon>
        <taxon>Tylenchoidea</taxon>
        <taxon>Meloidogynidae</taxon>
        <taxon>Meloidogyninae</taxon>
        <taxon>Meloidogyne</taxon>
    </lineage>
</organism>
<reference evidence="1" key="1">
    <citation type="journal article" date="2020" name="Ecol. Evol.">
        <title>Genome structure and content of the rice root-knot nematode (Meloidogyne graminicola).</title>
        <authorList>
            <person name="Phan N.T."/>
            <person name="Danchin E.G.J."/>
            <person name="Klopp C."/>
            <person name="Perfus-Barbeoch L."/>
            <person name="Kozlowski D.K."/>
            <person name="Koutsovoulos G.D."/>
            <person name="Lopez-Roques C."/>
            <person name="Bouchez O."/>
            <person name="Zahm M."/>
            <person name="Besnard G."/>
            <person name="Bellafiore S."/>
        </authorList>
    </citation>
    <scope>NUCLEOTIDE SEQUENCE</scope>
    <source>
        <strain evidence="1">VN-18</strain>
    </source>
</reference>
<accession>A0A8S9ZIX9</accession>
<evidence type="ECO:0000313" key="1">
    <source>
        <dbReference type="EMBL" id="KAF7633294.1"/>
    </source>
</evidence>
<dbReference type="Proteomes" id="UP000605970">
    <property type="component" value="Unassembled WGS sequence"/>
</dbReference>
<name>A0A8S9ZIX9_9BILA</name>
<evidence type="ECO:0000313" key="2">
    <source>
        <dbReference type="Proteomes" id="UP000605970"/>
    </source>
</evidence>
<dbReference type="EMBL" id="JABEBT010000079">
    <property type="protein sequence ID" value="KAF7633294.1"/>
    <property type="molecule type" value="Genomic_DNA"/>
</dbReference>